<accession>A0A7V5P0V8</accession>
<dbReference type="EMBL" id="DROK01000244">
    <property type="protein sequence ID" value="HHI97827.1"/>
    <property type="molecule type" value="Genomic_DNA"/>
</dbReference>
<gene>
    <name evidence="2" type="ORF">ENJ96_08230</name>
</gene>
<dbReference type="InterPro" id="IPR015867">
    <property type="entry name" value="N-reg_PII/ATP_PRibTrfase_C"/>
</dbReference>
<evidence type="ECO:0000313" key="2">
    <source>
        <dbReference type="EMBL" id="HHI97827.1"/>
    </source>
</evidence>
<sequence length="104" mass="11887">MSYQKLCIYVDEDDKLGKRPLYEEILRFLRERGVKGATVFKGVFGWGPDGVVHTVRLLRATGNLPLKIEVIEEEETINSLLPELERLLHKGLITISPITKIIKK</sequence>
<protein>
    <submittedName>
        <fullName evidence="2">DUF190 domain-containing protein</fullName>
    </submittedName>
</protein>
<comment type="similarity">
    <text evidence="1">Belongs to the UPF0166 family.</text>
</comment>
<reference evidence="2" key="1">
    <citation type="journal article" date="2020" name="mSystems">
        <title>Genome- and Community-Level Interaction Insights into Carbon Utilization and Element Cycling Functions of Hydrothermarchaeota in Hydrothermal Sediment.</title>
        <authorList>
            <person name="Zhou Z."/>
            <person name="Liu Y."/>
            <person name="Xu W."/>
            <person name="Pan J."/>
            <person name="Luo Z.H."/>
            <person name="Li M."/>
        </authorList>
    </citation>
    <scope>NUCLEOTIDE SEQUENCE [LARGE SCALE GENOMIC DNA]</scope>
    <source>
        <strain evidence="2">HyVt-533</strain>
    </source>
</reference>
<dbReference type="Proteomes" id="UP000886101">
    <property type="component" value="Unassembled WGS sequence"/>
</dbReference>
<proteinExistence type="inferred from homology"/>
<dbReference type="AlphaFoldDB" id="A0A7V5P0V8"/>
<dbReference type="PANTHER" id="PTHR35983:SF1">
    <property type="entry name" value="UPF0166 PROTEIN TM_0021"/>
    <property type="match status" value="1"/>
</dbReference>
<dbReference type="SUPFAM" id="SSF54913">
    <property type="entry name" value="GlnB-like"/>
    <property type="match status" value="1"/>
</dbReference>
<evidence type="ECO:0000256" key="1">
    <source>
        <dbReference type="ARBA" id="ARBA00010554"/>
    </source>
</evidence>
<comment type="caution">
    <text evidence="2">The sequence shown here is derived from an EMBL/GenBank/DDBJ whole genome shotgun (WGS) entry which is preliminary data.</text>
</comment>
<dbReference type="Gene3D" id="3.30.70.120">
    <property type="match status" value="1"/>
</dbReference>
<dbReference type="PANTHER" id="PTHR35983">
    <property type="entry name" value="UPF0166 PROTEIN TM_0021"/>
    <property type="match status" value="1"/>
</dbReference>
<name>A0A7V5P0V8_9BACT</name>
<organism evidence="2">
    <name type="scientific">Thermodesulfatator atlanticus</name>
    <dbReference type="NCBI Taxonomy" id="501497"/>
    <lineage>
        <taxon>Bacteria</taxon>
        <taxon>Pseudomonadati</taxon>
        <taxon>Thermodesulfobacteriota</taxon>
        <taxon>Thermodesulfobacteria</taxon>
        <taxon>Thermodesulfobacteriales</taxon>
        <taxon>Thermodesulfatatoraceae</taxon>
        <taxon>Thermodesulfatator</taxon>
    </lineage>
</organism>
<dbReference type="Pfam" id="PF02641">
    <property type="entry name" value="DUF190"/>
    <property type="match status" value="1"/>
</dbReference>
<dbReference type="InterPro" id="IPR003793">
    <property type="entry name" value="UPF0166"/>
</dbReference>
<dbReference type="InterPro" id="IPR011322">
    <property type="entry name" value="N-reg_PII-like_a/b"/>
</dbReference>